<dbReference type="RefSeq" id="WP_023557022.1">
    <property type="nucleotide sequence ID" value="NZ_KI629785.1"/>
</dbReference>
<protein>
    <submittedName>
        <fullName evidence="1">Uncharacterized protein</fullName>
    </submittedName>
</protein>
<reference evidence="1 2" key="1">
    <citation type="journal article" date="2014" name="Genome Announc.">
        <title>Draft Genome Sequence of Brevibacillus panacihumi Strain W25, a Halotolerant Hydrocarbon-Degrading Bacterium.</title>
        <authorList>
            <person name="Wang X."/>
            <person name="Jin D."/>
            <person name="Zhou L."/>
            <person name="Wu L."/>
            <person name="An W."/>
            <person name="Chen Y."/>
            <person name="Zhao L."/>
        </authorList>
    </citation>
    <scope>NUCLEOTIDE SEQUENCE [LARGE SCALE GENOMIC DNA]</scope>
    <source>
        <strain evidence="1 2">W25</strain>
    </source>
</reference>
<dbReference type="OrthoDB" id="2463897at2"/>
<accession>V6M182</accession>
<dbReference type="Proteomes" id="UP000017973">
    <property type="component" value="Unassembled WGS sequence"/>
</dbReference>
<evidence type="ECO:0000313" key="1">
    <source>
        <dbReference type="EMBL" id="EST52426.1"/>
    </source>
</evidence>
<dbReference type="EMBL" id="AYJU01000017">
    <property type="protein sequence ID" value="EST52426.1"/>
    <property type="molecule type" value="Genomic_DNA"/>
</dbReference>
<organism evidence="1 2">
    <name type="scientific">Brevibacillus panacihumi W25</name>
    <dbReference type="NCBI Taxonomy" id="1408254"/>
    <lineage>
        <taxon>Bacteria</taxon>
        <taxon>Bacillati</taxon>
        <taxon>Bacillota</taxon>
        <taxon>Bacilli</taxon>
        <taxon>Bacillales</taxon>
        <taxon>Paenibacillaceae</taxon>
        <taxon>Brevibacillus</taxon>
    </lineage>
</organism>
<proteinExistence type="predicted"/>
<sequence length="241" mass="27870">MTLIPLKGINSPLSRNIHFRVSPLFEMAASLHTLAQTSPPEPFAEWAEEIIANFHSERLVKEWEYFKPVFRYGIPEIFDPVQNPDLHSSPDLYSYIVHLETRSFQHSLVPLLQNWSLHHEKPAITEDIHRDPDYVKGRFSLFLSSYWQLFFEAIWEQLAPAFDQEAKKLQAACHDSSALAAFLQDVCPSFTYLDDQLQIALPVSEPEQKPEHILLYPSHFYRSTPFLCQKGSSVHVQYTLG</sequence>
<evidence type="ECO:0000313" key="2">
    <source>
        <dbReference type="Proteomes" id="UP000017973"/>
    </source>
</evidence>
<dbReference type="PATRIC" id="fig|1408254.3.peg.3080"/>
<keyword evidence="2" id="KW-1185">Reference proteome</keyword>
<comment type="caution">
    <text evidence="1">The sequence shown here is derived from an EMBL/GenBank/DDBJ whole genome shotgun (WGS) entry which is preliminary data.</text>
</comment>
<gene>
    <name evidence="1" type="ORF">T458_15735</name>
</gene>
<dbReference type="AlphaFoldDB" id="V6M182"/>
<dbReference type="HOGENOM" id="CLU_1150145_0_0_9"/>
<name>V6M182_9BACL</name>